<keyword evidence="4" id="KW-1185">Reference proteome</keyword>
<name>A0A915C0V4_PARUN</name>
<dbReference type="Proteomes" id="UP000887569">
    <property type="component" value="Unplaced"/>
</dbReference>
<dbReference type="PANTHER" id="PTHR15623:SF11">
    <property type="entry name" value="SPERMATOGENESIS-ASSOCIATED SERINE-RICH PROTEIN 2"/>
    <property type="match status" value="1"/>
</dbReference>
<dbReference type="Pfam" id="PF07139">
    <property type="entry name" value="SPATS2-like"/>
    <property type="match status" value="1"/>
</dbReference>
<feature type="compositionally biased region" description="Basic residues" evidence="3">
    <location>
        <begin position="121"/>
        <end position="131"/>
    </location>
</feature>
<evidence type="ECO:0000256" key="2">
    <source>
        <dbReference type="SAM" id="Coils"/>
    </source>
</evidence>
<proteinExistence type="inferred from homology"/>
<dbReference type="GO" id="GO:0005737">
    <property type="term" value="C:cytoplasm"/>
    <property type="evidence" value="ECO:0007669"/>
    <property type="project" value="TreeGrafter"/>
</dbReference>
<dbReference type="AlphaFoldDB" id="A0A915C0V4"/>
<protein>
    <submittedName>
        <fullName evidence="5">Spermatogenesis-associated serine-rich protein 2</fullName>
    </submittedName>
</protein>
<feature type="compositionally biased region" description="Polar residues" evidence="3">
    <location>
        <begin position="144"/>
        <end position="170"/>
    </location>
</feature>
<evidence type="ECO:0000313" key="5">
    <source>
        <dbReference type="WBParaSite" id="PgR071_g057_t03"/>
    </source>
</evidence>
<feature type="region of interest" description="Disordered" evidence="3">
    <location>
        <begin position="463"/>
        <end position="500"/>
    </location>
</feature>
<evidence type="ECO:0000256" key="3">
    <source>
        <dbReference type="SAM" id="MobiDB-lite"/>
    </source>
</evidence>
<sequence>MLFARLLHHSSQSTYTNTVIPVDEFHCCVGTLIVDRRLSYFRLISEKRGMSSAAAQYRNEKRRMEEAVARVREVVHSASKNDIILALHNFDLDVNRTIQAFCDDGAQSALDSWERTGSSANKKKTQKKKKASAVPVVSTEAAHSKQQSTPAPPSNGNVHFNDHSSPSSNGDVKPAPTASLSSAPVFVDDTRPSAVDQKTPLAASQLTNSSHLTSLHALNDDQKDKILSTEISSLKGHGAEIDQIEAAFENELSLAEENVRSVFKGIRQLLADRESHLLAELKRAHDDGARVLNERRVLACELHERALRIDAMSEREQAELRDEVAMFTAQTAAEREIAHADRFLYDSASLVKLVKNFGQVVSVKSSLSGPSTGVPTATRQAACAIKHSTSHSSIVSSLGEDSGLGQVSPVANERHVVEVSNGGICMKSDALSADELADLNKKLQETLRAQGIDASVLSGIGSGTMPVRRRLAGPRGGSRGGNSTRRGAPARVPQLSILQS</sequence>
<accession>A0A915C0V4</accession>
<feature type="coiled-coil region" evidence="2">
    <location>
        <begin position="47"/>
        <end position="74"/>
    </location>
</feature>
<reference evidence="5" key="1">
    <citation type="submission" date="2022-11" db="UniProtKB">
        <authorList>
            <consortium name="WormBaseParasite"/>
        </authorList>
    </citation>
    <scope>IDENTIFICATION</scope>
</reference>
<organism evidence="4 5">
    <name type="scientific">Parascaris univalens</name>
    <name type="common">Nematode worm</name>
    <dbReference type="NCBI Taxonomy" id="6257"/>
    <lineage>
        <taxon>Eukaryota</taxon>
        <taxon>Metazoa</taxon>
        <taxon>Ecdysozoa</taxon>
        <taxon>Nematoda</taxon>
        <taxon>Chromadorea</taxon>
        <taxon>Rhabditida</taxon>
        <taxon>Spirurina</taxon>
        <taxon>Ascaridomorpha</taxon>
        <taxon>Ascaridoidea</taxon>
        <taxon>Ascarididae</taxon>
        <taxon>Parascaris</taxon>
    </lineage>
</organism>
<evidence type="ECO:0000313" key="4">
    <source>
        <dbReference type="Proteomes" id="UP000887569"/>
    </source>
</evidence>
<dbReference type="WBParaSite" id="PgR071_g057_t03">
    <property type="protein sequence ID" value="PgR071_g057_t03"/>
    <property type="gene ID" value="PgR071_g057"/>
</dbReference>
<comment type="similarity">
    <text evidence="1">Belongs to the SPATS2 family.</text>
</comment>
<evidence type="ECO:0000256" key="1">
    <source>
        <dbReference type="ARBA" id="ARBA00007105"/>
    </source>
</evidence>
<feature type="region of interest" description="Disordered" evidence="3">
    <location>
        <begin position="113"/>
        <end position="186"/>
    </location>
</feature>
<dbReference type="SUPFAM" id="SSF46934">
    <property type="entry name" value="UBA-like"/>
    <property type="match status" value="1"/>
</dbReference>
<dbReference type="InterPro" id="IPR009060">
    <property type="entry name" value="UBA-like_sf"/>
</dbReference>
<keyword evidence="2" id="KW-0175">Coiled coil</keyword>
<dbReference type="PANTHER" id="PTHR15623">
    <property type="entry name" value="SPERMATOGENESIS-ASSOCIATED SERINE-RICH PROTEIN 2-RELATED"/>
    <property type="match status" value="1"/>
</dbReference>
<dbReference type="InterPro" id="IPR009816">
    <property type="entry name" value="SPATS2-like"/>
</dbReference>